<comment type="caution">
    <text evidence="8">The sequence shown here is derived from an EMBL/GenBank/DDBJ whole genome shotgun (WGS) entry which is preliminary data.</text>
</comment>
<dbReference type="PANTHER" id="PTHR46174:SF1">
    <property type="entry name" value="CXXC-TYPE ZINC FINGER PROTEIN 1"/>
    <property type="match status" value="1"/>
</dbReference>
<evidence type="ECO:0000256" key="5">
    <source>
        <dbReference type="ARBA" id="ARBA00023242"/>
    </source>
</evidence>
<feature type="domain" description="Zinc finger PHD-type" evidence="7">
    <location>
        <begin position="111"/>
        <end position="160"/>
    </location>
</feature>
<dbReference type="AlphaFoldDB" id="A0A024GAJ0"/>
<feature type="compositionally biased region" description="Basic and acidic residues" evidence="6">
    <location>
        <begin position="83"/>
        <end position="99"/>
    </location>
</feature>
<organism evidence="8 9">
    <name type="scientific">Albugo candida</name>
    <dbReference type="NCBI Taxonomy" id="65357"/>
    <lineage>
        <taxon>Eukaryota</taxon>
        <taxon>Sar</taxon>
        <taxon>Stramenopiles</taxon>
        <taxon>Oomycota</taxon>
        <taxon>Peronosporomycetes</taxon>
        <taxon>Albuginales</taxon>
        <taxon>Albuginaceae</taxon>
        <taxon>Albugo</taxon>
    </lineage>
</organism>
<dbReference type="STRING" id="65357.A0A024GAJ0"/>
<dbReference type="PANTHER" id="PTHR46174">
    <property type="entry name" value="CXXC-TYPE ZINC FINGER PROTEIN 1"/>
    <property type="match status" value="1"/>
</dbReference>
<evidence type="ECO:0000313" key="9">
    <source>
        <dbReference type="Proteomes" id="UP000053237"/>
    </source>
</evidence>
<proteinExistence type="predicted"/>
<dbReference type="Proteomes" id="UP000053237">
    <property type="component" value="Unassembled WGS sequence"/>
</dbReference>
<dbReference type="Gene3D" id="6.10.160.20">
    <property type="match status" value="1"/>
</dbReference>
<evidence type="ECO:0000256" key="3">
    <source>
        <dbReference type="ARBA" id="ARBA00022771"/>
    </source>
</evidence>
<dbReference type="GO" id="GO:0048188">
    <property type="term" value="C:Set1C/COMPASS complex"/>
    <property type="evidence" value="ECO:0007669"/>
    <property type="project" value="InterPro"/>
</dbReference>
<dbReference type="Pfam" id="PF00628">
    <property type="entry name" value="PHD"/>
    <property type="match status" value="1"/>
</dbReference>
<evidence type="ECO:0000313" key="8">
    <source>
        <dbReference type="EMBL" id="CCI43555.1"/>
    </source>
</evidence>
<comment type="subcellular location">
    <subcellularLocation>
        <location evidence="1">Nucleus</location>
    </subcellularLocation>
</comment>
<keyword evidence="9" id="KW-1185">Reference proteome</keyword>
<dbReference type="InterPro" id="IPR013083">
    <property type="entry name" value="Znf_RING/FYVE/PHD"/>
</dbReference>
<keyword evidence="3" id="KW-0863">Zinc-finger</keyword>
<dbReference type="InterPro" id="IPR019787">
    <property type="entry name" value="Znf_PHD-finger"/>
</dbReference>
<dbReference type="EMBL" id="CAIX01000051">
    <property type="protein sequence ID" value="CCI43555.1"/>
    <property type="molecule type" value="Genomic_DNA"/>
</dbReference>
<gene>
    <name evidence="8" type="ORF">BN9_043390</name>
</gene>
<keyword evidence="5" id="KW-0539">Nucleus</keyword>
<name>A0A024GAJ0_9STRA</name>
<keyword evidence="4" id="KW-0862">Zinc</keyword>
<dbReference type="InterPro" id="IPR025718">
    <property type="entry name" value="SAP30_Sin3-bd"/>
</dbReference>
<dbReference type="InterPro" id="IPR001965">
    <property type="entry name" value="Znf_PHD"/>
</dbReference>
<reference evidence="8 9" key="1">
    <citation type="submission" date="2012-05" db="EMBL/GenBank/DDBJ databases">
        <title>Recombination and specialization in a pathogen metapopulation.</title>
        <authorList>
            <person name="Gardiner A."/>
            <person name="Kemen E."/>
            <person name="Schultz-Larsen T."/>
            <person name="MacLean D."/>
            <person name="Van Oosterhout C."/>
            <person name="Jones J.D.G."/>
        </authorList>
    </citation>
    <scope>NUCLEOTIDE SEQUENCE [LARGE SCALE GENOMIC DNA]</scope>
    <source>
        <strain evidence="8 9">Ac Nc2</strain>
    </source>
</reference>
<dbReference type="SMART" id="SM00249">
    <property type="entry name" value="PHD"/>
    <property type="match status" value="1"/>
</dbReference>
<sequence>MRSEDRMQMLPMLQVEARNSIQRPCPQYPSSLRVDFTQLRSPDTPKDQLAITVAQHFDRRTIDDTSTIASFLSFEEVTHRSECSSEHDKDLNEEKDHGKSSKKKRRKLRLYCVCRGASFGNMIACDNKGCLDRSNWYHMDCVRLDPAESVPEIWFCPSCEFQAGVKARGNQSFKLETRKEGTSLIQLLRH</sequence>
<evidence type="ECO:0000256" key="6">
    <source>
        <dbReference type="SAM" id="MobiDB-lite"/>
    </source>
</evidence>
<evidence type="ECO:0000256" key="2">
    <source>
        <dbReference type="ARBA" id="ARBA00022723"/>
    </source>
</evidence>
<dbReference type="InterPro" id="IPR038291">
    <property type="entry name" value="SAP30_C_sf"/>
</dbReference>
<protein>
    <recommendedName>
        <fullName evidence="7">Zinc finger PHD-type domain-containing protein</fullName>
    </recommendedName>
</protein>
<dbReference type="GO" id="GO:0008270">
    <property type="term" value="F:zinc ion binding"/>
    <property type="evidence" value="ECO:0007669"/>
    <property type="project" value="UniProtKB-KW"/>
</dbReference>
<dbReference type="Gene3D" id="3.30.40.10">
    <property type="entry name" value="Zinc/RING finger domain, C3HC4 (zinc finger)"/>
    <property type="match status" value="1"/>
</dbReference>
<dbReference type="InterPro" id="IPR037869">
    <property type="entry name" value="Spp1/CFP1"/>
</dbReference>
<dbReference type="SUPFAM" id="SSF57903">
    <property type="entry name" value="FYVE/PHD zinc finger"/>
    <property type="match status" value="1"/>
</dbReference>
<dbReference type="GO" id="GO:0045893">
    <property type="term" value="P:positive regulation of DNA-templated transcription"/>
    <property type="evidence" value="ECO:0007669"/>
    <property type="project" value="TreeGrafter"/>
</dbReference>
<evidence type="ECO:0000256" key="4">
    <source>
        <dbReference type="ARBA" id="ARBA00022833"/>
    </source>
</evidence>
<accession>A0A024GAJ0</accession>
<dbReference type="Pfam" id="PF13867">
    <property type="entry name" value="SAP30_Sin3_bdg"/>
    <property type="match status" value="1"/>
</dbReference>
<dbReference type="InterPro" id="IPR011011">
    <property type="entry name" value="Znf_FYVE_PHD"/>
</dbReference>
<evidence type="ECO:0000256" key="1">
    <source>
        <dbReference type="ARBA" id="ARBA00004123"/>
    </source>
</evidence>
<keyword evidence="2" id="KW-0479">Metal-binding</keyword>
<dbReference type="InParanoid" id="A0A024GAJ0"/>
<dbReference type="OrthoDB" id="5411773at2759"/>
<evidence type="ECO:0000259" key="7">
    <source>
        <dbReference type="SMART" id="SM00249"/>
    </source>
</evidence>
<feature type="region of interest" description="Disordered" evidence="6">
    <location>
        <begin position="83"/>
        <end position="102"/>
    </location>
</feature>